<dbReference type="OrthoDB" id="4357148at2759"/>
<organism evidence="2 3">
    <name type="scientific">Pochonia chlamydosporia 170</name>
    <dbReference type="NCBI Taxonomy" id="1380566"/>
    <lineage>
        <taxon>Eukaryota</taxon>
        <taxon>Fungi</taxon>
        <taxon>Dikarya</taxon>
        <taxon>Ascomycota</taxon>
        <taxon>Pezizomycotina</taxon>
        <taxon>Sordariomycetes</taxon>
        <taxon>Hypocreomycetidae</taxon>
        <taxon>Hypocreales</taxon>
        <taxon>Clavicipitaceae</taxon>
        <taxon>Pochonia</taxon>
    </lineage>
</organism>
<dbReference type="GeneID" id="33937101"/>
<dbReference type="EMBL" id="LSBJ02000010">
    <property type="protein sequence ID" value="OWT42598.1"/>
    <property type="molecule type" value="Genomic_DNA"/>
</dbReference>
<dbReference type="RefSeq" id="XP_022285090.1">
    <property type="nucleotide sequence ID" value="XM_022429908.1"/>
</dbReference>
<keyword evidence="3" id="KW-1185">Reference proteome</keyword>
<evidence type="ECO:0000313" key="3">
    <source>
        <dbReference type="Proteomes" id="UP000078397"/>
    </source>
</evidence>
<name>A0A219AP39_METCM</name>
<sequence>MSKTSHAQTDDKTIQDDLDTNAPEGLVQDDSYTTSNGKREPIPVQGDDTPVEDPVNAADGDSDKQLDEDEKAAIDESNIIKERTRGGAEPRNQYQEPDDIQPELAE</sequence>
<reference evidence="2 3" key="1">
    <citation type="journal article" date="2016" name="PLoS Pathog.">
        <title>Biosynthesis of antibiotic leucinostatins in bio-control fungus Purpureocillium lilacinum and their inhibition on phytophthora revealed by genome mining.</title>
        <authorList>
            <person name="Wang G."/>
            <person name="Liu Z."/>
            <person name="Lin R."/>
            <person name="Li E."/>
            <person name="Mao Z."/>
            <person name="Ling J."/>
            <person name="Yang Y."/>
            <person name="Yin W.B."/>
            <person name="Xie B."/>
        </authorList>
    </citation>
    <scope>NUCLEOTIDE SEQUENCE [LARGE SCALE GENOMIC DNA]</scope>
    <source>
        <strain evidence="2">170</strain>
    </source>
</reference>
<gene>
    <name evidence="2" type="ORF">VFPPC_18266</name>
</gene>
<evidence type="ECO:0000313" key="2">
    <source>
        <dbReference type="EMBL" id="OWT42598.1"/>
    </source>
</evidence>
<feature type="compositionally biased region" description="Acidic residues" evidence="1">
    <location>
        <begin position="96"/>
        <end position="106"/>
    </location>
</feature>
<dbReference type="AlphaFoldDB" id="A0A219AP39"/>
<dbReference type="KEGG" id="pchm:VFPPC_18266"/>
<feature type="region of interest" description="Disordered" evidence="1">
    <location>
        <begin position="1"/>
        <end position="106"/>
    </location>
</feature>
<accession>A0A219AP39</accession>
<proteinExistence type="predicted"/>
<protein>
    <recommendedName>
        <fullName evidence="4">Histone chaperone domain-containing protein</fullName>
    </recommendedName>
</protein>
<dbReference type="Proteomes" id="UP000078397">
    <property type="component" value="Unassembled WGS sequence"/>
</dbReference>
<feature type="compositionally biased region" description="Basic and acidic residues" evidence="1">
    <location>
        <begin position="61"/>
        <end position="88"/>
    </location>
</feature>
<comment type="caution">
    <text evidence="2">The sequence shown here is derived from an EMBL/GenBank/DDBJ whole genome shotgun (WGS) entry which is preliminary data.</text>
</comment>
<evidence type="ECO:0000256" key="1">
    <source>
        <dbReference type="SAM" id="MobiDB-lite"/>
    </source>
</evidence>
<evidence type="ECO:0008006" key="4">
    <source>
        <dbReference type="Google" id="ProtNLM"/>
    </source>
</evidence>